<comment type="caution">
    <text evidence="6">The sequence shown here is derived from an EMBL/GenBank/DDBJ whole genome shotgun (WGS) entry which is preliminary data.</text>
</comment>
<evidence type="ECO:0000256" key="2">
    <source>
        <dbReference type="ARBA" id="ARBA00023125"/>
    </source>
</evidence>
<protein>
    <recommendedName>
        <fullName evidence="5">HTH araC/xylS-type domain-containing protein</fullName>
    </recommendedName>
</protein>
<dbReference type="PRINTS" id="PR00032">
    <property type="entry name" value="HTHARAC"/>
</dbReference>
<reference evidence="6 7" key="1">
    <citation type="submission" date="2018-02" db="EMBL/GenBank/DDBJ databases">
        <title>Comparative genomes isolates from brazilian mangrove.</title>
        <authorList>
            <person name="Araujo J.E."/>
            <person name="Taketani R.G."/>
            <person name="Silva M.C.P."/>
            <person name="Loureco M.V."/>
            <person name="Andreote F.D."/>
        </authorList>
    </citation>
    <scope>NUCLEOTIDE SEQUENCE [LARGE SCALE GENOMIC DNA]</scope>
    <source>
        <strain evidence="6 7">NAP PRIS-MGV</strain>
    </source>
</reference>
<dbReference type="AlphaFoldDB" id="A0A2S8G0J2"/>
<dbReference type="GO" id="GO:0043565">
    <property type="term" value="F:sequence-specific DNA binding"/>
    <property type="evidence" value="ECO:0007669"/>
    <property type="project" value="InterPro"/>
</dbReference>
<dbReference type="InterPro" id="IPR011051">
    <property type="entry name" value="RmlC_Cupin_sf"/>
</dbReference>
<keyword evidence="2" id="KW-0238">DNA-binding</keyword>
<organism evidence="6 7">
    <name type="scientific">Blastopirellula marina</name>
    <dbReference type="NCBI Taxonomy" id="124"/>
    <lineage>
        <taxon>Bacteria</taxon>
        <taxon>Pseudomonadati</taxon>
        <taxon>Planctomycetota</taxon>
        <taxon>Planctomycetia</taxon>
        <taxon>Pirellulales</taxon>
        <taxon>Pirellulaceae</taxon>
        <taxon>Blastopirellula</taxon>
    </lineage>
</organism>
<evidence type="ECO:0000313" key="6">
    <source>
        <dbReference type="EMBL" id="PQO37965.1"/>
    </source>
</evidence>
<dbReference type="InterPro" id="IPR018060">
    <property type="entry name" value="HTH_AraC"/>
</dbReference>
<evidence type="ECO:0000256" key="1">
    <source>
        <dbReference type="ARBA" id="ARBA00023015"/>
    </source>
</evidence>
<evidence type="ECO:0000259" key="5">
    <source>
        <dbReference type="PROSITE" id="PS01124"/>
    </source>
</evidence>
<dbReference type="Pfam" id="PF12852">
    <property type="entry name" value="Cupin_6"/>
    <property type="match status" value="1"/>
</dbReference>
<feature type="region of interest" description="Disordered" evidence="4">
    <location>
        <begin position="1"/>
        <end position="21"/>
    </location>
</feature>
<dbReference type="InterPro" id="IPR020449">
    <property type="entry name" value="Tscrpt_reg_AraC-type_HTH"/>
</dbReference>
<name>A0A2S8G0J2_9BACT</name>
<dbReference type="Proteomes" id="UP000239388">
    <property type="component" value="Unassembled WGS sequence"/>
</dbReference>
<dbReference type="OrthoDB" id="9802263at2"/>
<dbReference type="InterPro" id="IPR009057">
    <property type="entry name" value="Homeodomain-like_sf"/>
</dbReference>
<dbReference type="GO" id="GO:0003700">
    <property type="term" value="F:DNA-binding transcription factor activity"/>
    <property type="evidence" value="ECO:0007669"/>
    <property type="project" value="InterPro"/>
</dbReference>
<evidence type="ECO:0000313" key="7">
    <source>
        <dbReference type="Proteomes" id="UP000239388"/>
    </source>
</evidence>
<dbReference type="SUPFAM" id="SSF51182">
    <property type="entry name" value="RmlC-like cupins"/>
    <property type="match status" value="1"/>
</dbReference>
<dbReference type="SMART" id="SM00342">
    <property type="entry name" value="HTH_ARAC"/>
    <property type="match status" value="1"/>
</dbReference>
<gene>
    <name evidence="6" type="ORF">C5Y98_07680</name>
</gene>
<dbReference type="RefSeq" id="WP_105352957.1">
    <property type="nucleotide sequence ID" value="NZ_PUIB01000011.1"/>
</dbReference>
<dbReference type="Pfam" id="PF12833">
    <property type="entry name" value="HTH_18"/>
    <property type="match status" value="1"/>
</dbReference>
<dbReference type="Gene3D" id="1.10.10.60">
    <property type="entry name" value="Homeodomain-like"/>
    <property type="match status" value="2"/>
</dbReference>
<proteinExistence type="predicted"/>
<feature type="domain" description="HTH araC/xylS-type" evidence="5">
    <location>
        <begin position="202"/>
        <end position="302"/>
    </location>
</feature>
<keyword evidence="1" id="KW-0805">Transcription regulation</keyword>
<accession>A0A2S8G0J2</accession>
<dbReference type="SUPFAM" id="SSF46689">
    <property type="entry name" value="Homeodomain-like"/>
    <property type="match status" value="1"/>
</dbReference>
<dbReference type="EMBL" id="PUIB01000011">
    <property type="protein sequence ID" value="PQO37965.1"/>
    <property type="molecule type" value="Genomic_DNA"/>
</dbReference>
<evidence type="ECO:0000256" key="4">
    <source>
        <dbReference type="SAM" id="MobiDB-lite"/>
    </source>
</evidence>
<dbReference type="InterPro" id="IPR032783">
    <property type="entry name" value="AraC_lig"/>
</dbReference>
<dbReference type="InterPro" id="IPR018062">
    <property type="entry name" value="HTH_AraC-typ_CS"/>
</dbReference>
<dbReference type="PANTHER" id="PTHR46796">
    <property type="entry name" value="HTH-TYPE TRANSCRIPTIONAL ACTIVATOR RHAS-RELATED"/>
    <property type="match status" value="1"/>
</dbReference>
<dbReference type="PROSITE" id="PS01124">
    <property type="entry name" value="HTH_ARAC_FAMILY_2"/>
    <property type="match status" value="1"/>
</dbReference>
<dbReference type="InterPro" id="IPR050204">
    <property type="entry name" value="AraC_XylS_family_regulators"/>
</dbReference>
<evidence type="ECO:0000256" key="3">
    <source>
        <dbReference type="ARBA" id="ARBA00023163"/>
    </source>
</evidence>
<dbReference type="PROSITE" id="PS00041">
    <property type="entry name" value="HTH_ARAC_FAMILY_1"/>
    <property type="match status" value="1"/>
</dbReference>
<dbReference type="PANTHER" id="PTHR46796:SF7">
    <property type="entry name" value="ARAC FAMILY TRANSCRIPTIONAL REGULATOR"/>
    <property type="match status" value="1"/>
</dbReference>
<sequence length="307" mass="33707">MGTSEAYLPEQRSSATWGGADPTDSLLTHLKPRCLMECDWQVPLGKVVTWEPDRPSFHFVLSGECSILAEGGEDISLERGDFVLLFRNGPWSLRRELQPRAADSGLGAEPCRIASGVIASSGGDVTSLFATLRSFHATKLGHDNAVLSSIVPLIEDEITHQKQGSRAVVNLMLTVVAVEAIREQLVSLPATSVSWLSALQDEDLGPALTAMLHEPSYPWTIEKLADRGCMARSTFARRFREAVGESPMNVLTDIRMQIAKELLLTSSGLKAISVQVGYGSLSSFTSAFRRRFEMTPTQFRRKKGRKN</sequence>
<keyword evidence="3" id="KW-0804">Transcription</keyword>